<gene>
    <name evidence="2" type="ORF">ACFQ1M_17920</name>
</gene>
<accession>A0ABW3D455</accession>
<dbReference type="RefSeq" id="WP_386411097.1">
    <property type="nucleotide sequence ID" value="NZ_JBHTJH010000025.1"/>
</dbReference>
<protein>
    <submittedName>
        <fullName evidence="2">Glycosyltransferase family 2 protein</fullName>
        <ecNumber evidence="2">2.4.-.-</ecNumber>
    </submittedName>
</protein>
<evidence type="ECO:0000259" key="1">
    <source>
        <dbReference type="Pfam" id="PF00535"/>
    </source>
</evidence>
<dbReference type="PANTHER" id="PTHR22916">
    <property type="entry name" value="GLYCOSYLTRANSFERASE"/>
    <property type="match status" value="1"/>
</dbReference>
<dbReference type="PANTHER" id="PTHR22916:SF3">
    <property type="entry name" value="UDP-GLCNAC:BETAGAL BETA-1,3-N-ACETYLGLUCOSAMINYLTRANSFERASE-LIKE PROTEIN 1"/>
    <property type="match status" value="1"/>
</dbReference>
<sequence>MPTFSVIIPTYNSEETISASLDAIVSQTFTDVEVYIQDGQSKDATLAIVDRYKERLDHLVVVSEEDQGIYDAMNRAMAKVNGDWLIFLGSDDTFYDNEVLAKTAAFLEKTEAKVVYGDAKIIGDTGWAKDGELYAGEFTLAKLLNQNICHQAMFYNTNFVRQEIGDFNIAYKKSSDWDFNLRCWAKAPFVYLDLVIANFAAGGFSTNSNDNKLVEDYLANVLSYFGVGLFHPMVNRPSFIFYPEVMARQQREHPYRYRLMQLKQRIARKLGRK</sequence>
<evidence type="ECO:0000313" key="3">
    <source>
        <dbReference type="Proteomes" id="UP001596978"/>
    </source>
</evidence>
<feature type="domain" description="Glycosyltransferase 2-like" evidence="1">
    <location>
        <begin position="5"/>
        <end position="130"/>
    </location>
</feature>
<evidence type="ECO:0000313" key="2">
    <source>
        <dbReference type="EMBL" id="MFD0864097.1"/>
    </source>
</evidence>
<keyword evidence="2" id="KW-0808">Transferase</keyword>
<keyword evidence="2" id="KW-0328">Glycosyltransferase</keyword>
<dbReference type="GO" id="GO:0016757">
    <property type="term" value="F:glycosyltransferase activity"/>
    <property type="evidence" value="ECO:0007669"/>
    <property type="project" value="UniProtKB-KW"/>
</dbReference>
<proteinExistence type="predicted"/>
<dbReference type="Proteomes" id="UP001596978">
    <property type="component" value="Unassembled WGS sequence"/>
</dbReference>
<dbReference type="CDD" id="cd06433">
    <property type="entry name" value="GT_2_WfgS_like"/>
    <property type="match status" value="1"/>
</dbReference>
<dbReference type="EMBL" id="JBHTJH010000025">
    <property type="protein sequence ID" value="MFD0864097.1"/>
    <property type="molecule type" value="Genomic_DNA"/>
</dbReference>
<dbReference type="InterPro" id="IPR029044">
    <property type="entry name" value="Nucleotide-diphossugar_trans"/>
</dbReference>
<dbReference type="Pfam" id="PF00535">
    <property type="entry name" value="Glycos_transf_2"/>
    <property type="match status" value="1"/>
</dbReference>
<dbReference type="InterPro" id="IPR001173">
    <property type="entry name" value="Glyco_trans_2-like"/>
</dbReference>
<dbReference type="SUPFAM" id="SSF53448">
    <property type="entry name" value="Nucleotide-diphospho-sugar transferases"/>
    <property type="match status" value="1"/>
</dbReference>
<dbReference type="Gene3D" id="3.90.550.10">
    <property type="entry name" value="Spore Coat Polysaccharide Biosynthesis Protein SpsA, Chain A"/>
    <property type="match status" value="1"/>
</dbReference>
<dbReference type="EC" id="2.4.-.-" evidence="2"/>
<keyword evidence="3" id="KW-1185">Reference proteome</keyword>
<reference evidence="3" key="1">
    <citation type="journal article" date="2019" name="Int. J. Syst. Evol. Microbiol.">
        <title>The Global Catalogue of Microorganisms (GCM) 10K type strain sequencing project: providing services to taxonomists for standard genome sequencing and annotation.</title>
        <authorList>
            <consortium name="The Broad Institute Genomics Platform"/>
            <consortium name="The Broad Institute Genome Sequencing Center for Infectious Disease"/>
            <person name="Wu L."/>
            <person name="Ma J."/>
        </authorList>
    </citation>
    <scope>NUCLEOTIDE SEQUENCE [LARGE SCALE GENOMIC DNA]</scope>
    <source>
        <strain evidence="3">CCUG 62952</strain>
    </source>
</reference>
<comment type="caution">
    <text evidence="2">The sequence shown here is derived from an EMBL/GenBank/DDBJ whole genome shotgun (WGS) entry which is preliminary data.</text>
</comment>
<organism evidence="2 3">
    <name type="scientific">Sungkyunkwania multivorans</name>
    <dbReference type="NCBI Taxonomy" id="1173618"/>
    <lineage>
        <taxon>Bacteria</taxon>
        <taxon>Pseudomonadati</taxon>
        <taxon>Bacteroidota</taxon>
        <taxon>Flavobacteriia</taxon>
        <taxon>Flavobacteriales</taxon>
        <taxon>Flavobacteriaceae</taxon>
        <taxon>Sungkyunkwania</taxon>
    </lineage>
</organism>
<name>A0ABW3D455_9FLAO</name>